<dbReference type="EMBL" id="GG697352">
    <property type="protein sequence ID" value="EFQ30921.1"/>
    <property type="molecule type" value="Genomic_DNA"/>
</dbReference>
<dbReference type="RefSeq" id="XP_008094941.1">
    <property type="nucleotide sequence ID" value="XM_008096750.1"/>
</dbReference>
<gene>
    <name evidence="2" type="ORF">GLRG_06065</name>
</gene>
<accession>E3QJ83</accession>
<evidence type="ECO:0000313" key="2">
    <source>
        <dbReference type="EMBL" id="EFQ30921.1"/>
    </source>
</evidence>
<dbReference type="HOGENOM" id="CLU_2542442_0_0_1"/>
<dbReference type="AlphaFoldDB" id="E3QJ83"/>
<evidence type="ECO:0000256" key="1">
    <source>
        <dbReference type="SAM" id="MobiDB-lite"/>
    </source>
</evidence>
<feature type="compositionally biased region" description="Low complexity" evidence="1">
    <location>
        <begin position="17"/>
        <end position="30"/>
    </location>
</feature>
<organism evidence="3">
    <name type="scientific">Colletotrichum graminicola (strain M1.001 / M2 / FGSC 10212)</name>
    <name type="common">Maize anthracnose fungus</name>
    <name type="synonym">Glomerella graminicola</name>
    <dbReference type="NCBI Taxonomy" id="645133"/>
    <lineage>
        <taxon>Eukaryota</taxon>
        <taxon>Fungi</taxon>
        <taxon>Dikarya</taxon>
        <taxon>Ascomycota</taxon>
        <taxon>Pezizomycotina</taxon>
        <taxon>Sordariomycetes</taxon>
        <taxon>Hypocreomycetidae</taxon>
        <taxon>Glomerellales</taxon>
        <taxon>Glomerellaceae</taxon>
        <taxon>Colletotrichum</taxon>
        <taxon>Colletotrichum graminicola species complex</taxon>
    </lineage>
</organism>
<reference evidence="3" key="1">
    <citation type="journal article" date="2012" name="Nat. Genet.">
        <title>Lifestyle transitions in plant pathogenic Colletotrichum fungi deciphered by genome and transcriptome analyses.</title>
        <authorList>
            <person name="O'Connell R.J."/>
            <person name="Thon M.R."/>
            <person name="Hacquard S."/>
            <person name="Amyotte S.G."/>
            <person name="Kleemann J."/>
            <person name="Torres M.F."/>
            <person name="Damm U."/>
            <person name="Buiate E.A."/>
            <person name="Epstein L."/>
            <person name="Alkan N."/>
            <person name="Altmueller J."/>
            <person name="Alvarado-Balderrama L."/>
            <person name="Bauser C.A."/>
            <person name="Becker C."/>
            <person name="Birren B.W."/>
            <person name="Chen Z."/>
            <person name="Choi J."/>
            <person name="Crouch J.A."/>
            <person name="Duvick J.P."/>
            <person name="Farman M.A."/>
            <person name="Gan P."/>
            <person name="Heiman D."/>
            <person name="Henrissat B."/>
            <person name="Howard R.J."/>
            <person name="Kabbage M."/>
            <person name="Koch C."/>
            <person name="Kracher B."/>
            <person name="Kubo Y."/>
            <person name="Law A.D."/>
            <person name="Lebrun M.-H."/>
            <person name="Lee Y.-H."/>
            <person name="Miyara I."/>
            <person name="Moore N."/>
            <person name="Neumann U."/>
            <person name="Nordstroem K."/>
            <person name="Panaccione D.G."/>
            <person name="Panstruga R."/>
            <person name="Place M."/>
            <person name="Proctor R.H."/>
            <person name="Prusky D."/>
            <person name="Rech G."/>
            <person name="Reinhardt R."/>
            <person name="Rollins J.A."/>
            <person name="Rounsley S."/>
            <person name="Schardl C.L."/>
            <person name="Schwartz D.C."/>
            <person name="Shenoy N."/>
            <person name="Shirasu K."/>
            <person name="Sikhakolli U.R."/>
            <person name="Stueber K."/>
            <person name="Sukno S.A."/>
            <person name="Sweigard J.A."/>
            <person name="Takano Y."/>
            <person name="Takahara H."/>
            <person name="Trail F."/>
            <person name="van der Does H.C."/>
            <person name="Voll L.M."/>
            <person name="Will I."/>
            <person name="Young S."/>
            <person name="Zeng Q."/>
            <person name="Zhang J."/>
            <person name="Zhou S."/>
            <person name="Dickman M.B."/>
            <person name="Schulze-Lefert P."/>
            <person name="Ver Loren van Themaat E."/>
            <person name="Ma L.-J."/>
            <person name="Vaillancourt L.J."/>
        </authorList>
    </citation>
    <scope>NUCLEOTIDE SEQUENCE [LARGE SCALE GENOMIC DNA]</scope>
    <source>
        <strain evidence="3">M1.001 / M2 / FGSC 10212</strain>
    </source>
</reference>
<evidence type="ECO:0000313" key="3">
    <source>
        <dbReference type="Proteomes" id="UP000008782"/>
    </source>
</evidence>
<dbReference type="Proteomes" id="UP000008782">
    <property type="component" value="Unassembled WGS sequence"/>
</dbReference>
<name>E3QJ83_COLGM</name>
<sequence>MAKGTTMLQRQVLATKGSGSSGEATSSVSGQGETIRRPGLTVQKLELDRNGKSPSILGLMWKNGLEEKAVGRFPRHKVDRRVW</sequence>
<feature type="region of interest" description="Disordered" evidence="1">
    <location>
        <begin position="1"/>
        <end position="43"/>
    </location>
</feature>
<dbReference type="GeneID" id="24411430"/>
<proteinExistence type="predicted"/>
<protein>
    <submittedName>
        <fullName evidence="2">Uncharacterized protein</fullName>
    </submittedName>
</protein>
<keyword evidence="3" id="KW-1185">Reference proteome</keyword>
<dbReference type="VEuPathDB" id="FungiDB:GLRG_06065"/>